<gene>
    <name evidence="1" type="ORF">L6452_05764</name>
</gene>
<comment type="caution">
    <text evidence="1">The sequence shown here is derived from an EMBL/GenBank/DDBJ whole genome shotgun (WGS) entry which is preliminary data.</text>
</comment>
<proteinExistence type="predicted"/>
<evidence type="ECO:0000313" key="1">
    <source>
        <dbReference type="EMBL" id="KAI3758211.1"/>
    </source>
</evidence>
<dbReference type="EMBL" id="CM042048">
    <property type="protein sequence ID" value="KAI3758211.1"/>
    <property type="molecule type" value="Genomic_DNA"/>
</dbReference>
<sequence>MDDIPSGLEAFELAAKFYYGIVVDMTAINISGLWCASGYLEMTEDLEEGNLIFNPLQVEDGKRDGGLEEDKKGGGGEGRLAVVVVGADRRWQTKLSLDKDG</sequence>
<name>A0ACB9EHM0_ARCLA</name>
<evidence type="ECO:0000313" key="2">
    <source>
        <dbReference type="Proteomes" id="UP001055879"/>
    </source>
</evidence>
<dbReference type="Proteomes" id="UP001055879">
    <property type="component" value="Linkage Group LG02"/>
</dbReference>
<reference evidence="1 2" key="2">
    <citation type="journal article" date="2022" name="Mol. Ecol. Resour.">
        <title>The genomes of chicory, endive, great burdock and yacon provide insights into Asteraceae paleo-polyploidization history and plant inulin production.</title>
        <authorList>
            <person name="Fan W."/>
            <person name="Wang S."/>
            <person name="Wang H."/>
            <person name="Wang A."/>
            <person name="Jiang F."/>
            <person name="Liu H."/>
            <person name="Zhao H."/>
            <person name="Xu D."/>
            <person name="Zhang Y."/>
        </authorList>
    </citation>
    <scope>NUCLEOTIDE SEQUENCE [LARGE SCALE GENOMIC DNA]</scope>
    <source>
        <strain evidence="2">cv. Niubang</strain>
    </source>
</reference>
<accession>A0ACB9EHM0</accession>
<protein>
    <submittedName>
        <fullName evidence="1">Uncharacterized protein</fullName>
    </submittedName>
</protein>
<reference evidence="2" key="1">
    <citation type="journal article" date="2022" name="Mol. Ecol. Resour.">
        <title>The genomes of chicory, endive, great burdock and yacon provide insights into Asteraceae palaeo-polyploidization history and plant inulin production.</title>
        <authorList>
            <person name="Fan W."/>
            <person name="Wang S."/>
            <person name="Wang H."/>
            <person name="Wang A."/>
            <person name="Jiang F."/>
            <person name="Liu H."/>
            <person name="Zhao H."/>
            <person name="Xu D."/>
            <person name="Zhang Y."/>
        </authorList>
    </citation>
    <scope>NUCLEOTIDE SEQUENCE [LARGE SCALE GENOMIC DNA]</scope>
    <source>
        <strain evidence="2">cv. Niubang</strain>
    </source>
</reference>
<organism evidence="1 2">
    <name type="scientific">Arctium lappa</name>
    <name type="common">Greater burdock</name>
    <name type="synonym">Lappa major</name>
    <dbReference type="NCBI Taxonomy" id="4217"/>
    <lineage>
        <taxon>Eukaryota</taxon>
        <taxon>Viridiplantae</taxon>
        <taxon>Streptophyta</taxon>
        <taxon>Embryophyta</taxon>
        <taxon>Tracheophyta</taxon>
        <taxon>Spermatophyta</taxon>
        <taxon>Magnoliopsida</taxon>
        <taxon>eudicotyledons</taxon>
        <taxon>Gunneridae</taxon>
        <taxon>Pentapetalae</taxon>
        <taxon>asterids</taxon>
        <taxon>campanulids</taxon>
        <taxon>Asterales</taxon>
        <taxon>Asteraceae</taxon>
        <taxon>Carduoideae</taxon>
        <taxon>Cardueae</taxon>
        <taxon>Arctiinae</taxon>
        <taxon>Arctium</taxon>
    </lineage>
</organism>
<keyword evidence="2" id="KW-1185">Reference proteome</keyword>